<keyword evidence="6 11" id="KW-0411">Iron-sulfur</keyword>
<dbReference type="InterPro" id="IPR003482">
    <property type="entry name" value="Whib"/>
</dbReference>
<keyword evidence="14" id="KW-1185">Reference proteome</keyword>
<name>A0A3N0DPN4_9ACTN</name>
<keyword evidence="5 11" id="KW-0408">Iron</keyword>
<dbReference type="HAMAP" id="MF_01479">
    <property type="entry name" value="WhiB"/>
    <property type="match status" value="1"/>
</dbReference>
<keyword evidence="3 11" id="KW-0004">4Fe-4S</keyword>
<organism evidence="13 14">
    <name type="scientific">Nocardioides marmorisolisilvae</name>
    <dbReference type="NCBI Taxonomy" id="1542737"/>
    <lineage>
        <taxon>Bacteria</taxon>
        <taxon>Bacillati</taxon>
        <taxon>Actinomycetota</taxon>
        <taxon>Actinomycetes</taxon>
        <taxon>Propionibacteriales</taxon>
        <taxon>Nocardioidaceae</taxon>
        <taxon>Nocardioides</taxon>
    </lineage>
</organism>
<dbReference type="RefSeq" id="WP_123235203.1">
    <property type="nucleotide sequence ID" value="NZ_RJSG01000003.1"/>
</dbReference>
<comment type="cofactor">
    <cofactor evidence="11">
        <name>[4Fe-4S] cluster</name>
        <dbReference type="ChEBI" id="CHEBI:49883"/>
    </cofactor>
    <text evidence="11">Binds 1 [4Fe-4S] cluster per subunit. Following nitrosylation of the [4Fe-4S] cluster binds 1 [4Fe-8(NO)] cluster per subunit.</text>
</comment>
<feature type="binding site" evidence="11">
    <location>
        <position position="44"/>
    </location>
    <ligand>
        <name>[4Fe-4S] cluster</name>
        <dbReference type="ChEBI" id="CHEBI:49883"/>
    </ligand>
</feature>
<comment type="function">
    <text evidence="11">Acts as a transcriptional regulator. Probably redox-responsive. The apo- but not holo-form probably binds DNA.</text>
</comment>
<dbReference type="GO" id="GO:0046872">
    <property type="term" value="F:metal ion binding"/>
    <property type="evidence" value="ECO:0007669"/>
    <property type="project" value="UniProtKB-KW"/>
</dbReference>
<gene>
    <name evidence="11" type="primary">whiB</name>
    <name evidence="13" type="ORF">EFL95_16545</name>
</gene>
<dbReference type="PROSITE" id="PS51674">
    <property type="entry name" value="4FE4S_WBL"/>
    <property type="match status" value="1"/>
</dbReference>
<evidence type="ECO:0000256" key="2">
    <source>
        <dbReference type="ARBA" id="ARBA00006597"/>
    </source>
</evidence>
<dbReference type="PANTHER" id="PTHR38839:SF6">
    <property type="entry name" value="TRANSCRIPTIONAL REGULATOR WHIB1"/>
    <property type="match status" value="1"/>
</dbReference>
<dbReference type="GO" id="GO:0003677">
    <property type="term" value="F:DNA binding"/>
    <property type="evidence" value="ECO:0007669"/>
    <property type="project" value="UniProtKB-UniRule"/>
</dbReference>
<dbReference type="EMBL" id="RJSG01000003">
    <property type="protein sequence ID" value="RNL77617.1"/>
    <property type="molecule type" value="Genomic_DNA"/>
</dbReference>
<evidence type="ECO:0000256" key="3">
    <source>
        <dbReference type="ARBA" id="ARBA00022485"/>
    </source>
</evidence>
<dbReference type="AlphaFoldDB" id="A0A3N0DPN4"/>
<comment type="PTM">
    <text evidence="11">The Fe-S cluster can be nitrosylated by nitric oxide (NO).</text>
</comment>
<dbReference type="GO" id="GO:0035731">
    <property type="term" value="F:dinitrosyl-iron complex binding"/>
    <property type="evidence" value="ECO:0007669"/>
    <property type="project" value="UniProtKB-UniRule"/>
</dbReference>
<keyword evidence="9 11" id="KW-1015">Disulfide bond</keyword>
<dbReference type="Proteomes" id="UP000277094">
    <property type="component" value="Unassembled WGS sequence"/>
</dbReference>
<accession>A0A3N0DPN4</accession>
<evidence type="ECO:0000256" key="6">
    <source>
        <dbReference type="ARBA" id="ARBA00023014"/>
    </source>
</evidence>
<evidence type="ECO:0000259" key="12">
    <source>
        <dbReference type="PROSITE" id="PS51674"/>
    </source>
</evidence>
<evidence type="ECO:0000256" key="10">
    <source>
        <dbReference type="ARBA" id="ARBA00023163"/>
    </source>
</evidence>
<evidence type="ECO:0000256" key="11">
    <source>
        <dbReference type="HAMAP-Rule" id="MF_01479"/>
    </source>
</evidence>
<evidence type="ECO:0000313" key="13">
    <source>
        <dbReference type="EMBL" id="RNL77617.1"/>
    </source>
</evidence>
<keyword evidence="11" id="KW-0963">Cytoplasm</keyword>
<proteinExistence type="inferred from homology"/>
<keyword evidence="4 11" id="KW-0479">Metal-binding</keyword>
<dbReference type="GO" id="GO:0047134">
    <property type="term" value="F:protein-disulfide reductase [NAD(P)H] activity"/>
    <property type="evidence" value="ECO:0007669"/>
    <property type="project" value="TreeGrafter"/>
</dbReference>
<feature type="binding site" evidence="11">
    <location>
        <position position="50"/>
    </location>
    <ligand>
        <name>[4Fe-4S] cluster</name>
        <dbReference type="ChEBI" id="CHEBI:49883"/>
    </ligand>
</feature>
<feature type="binding site" evidence="11">
    <location>
        <position position="41"/>
    </location>
    <ligand>
        <name>[4Fe-4S] cluster</name>
        <dbReference type="ChEBI" id="CHEBI:49883"/>
    </ligand>
</feature>
<evidence type="ECO:0000256" key="5">
    <source>
        <dbReference type="ARBA" id="ARBA00023004"/>
    </source>
</evidence>
<feature type="binding site" evidence="11">
    <location>
        <position position="13"/>
    </location>
    <ligand>
        <name>[4Fe-4S] cluster</name>
        <dbReference type="ChEBI" id="CHEBI:49883"/>
    </ligand>
</feature>
<comment type="subcellular location">
    <subcellularLocation>
        <location evidence="1 11">Cytoplasm</location>
    </subcellularLocation>
</comment>
<sequence length="107" mass="11980">MKIEGDWSNSAACLEADPELFFPIGESPTAQRQIEEAREICANCPVRRPCLSFALKTNVQYGIWAGTVPVERARLRKRMTILGAKPRRLIKAKAVRATSQQAKELQP</sequence>
<comment type="caution">
    <text evidence="13">The sequence shown here is derived from an EMBL/GenBank/DDBJ whole genome shotgun (WGS) entry which is preliminary data.</text>
</comment>
<comment type="PTM">
    <text evidence="11">Upon Fe-S cluster removal intramolecular disulfide bonds are formed.</text>
</comment>
<dbReference type="InterPro" id="IPR034768">
    <property type="entry name" value="4FE4S_WBL"/>
</dbReference>
<dbReference type="GO" id="GO:0005737">
    <property type="term" value="C:cytoplasm"/>
    <property type="evidence" value="ECO:0007669"/>
    <property type="project" value="UniProtKB-SubCell"/>
</dbReference>
<dbReference type="GO" id="GO:0045892">
    <property type="term" value="P:negative regulation of DNA-templated transcription"/>
    <property type="evidence" value="ECO:0007669"/>
    <property type="project" value="TreeGrafter"/>
</dbReference>
<evidence type="ECO:0000256" key="1">
    <source>
        <dbReference type="ARBA" id="ARBA00004496"/>
    </source>
</evidence>
<evidence type="ECO:0000256" key="4">
    <source>
        <dbReference type="ARBA" id="ARBA00022723"/>
    </source>
</evidence>
<dbReference type="OrthoDB" id="8104048at2"/>
<evidence type="ECO:0000256" key="7">
    <source>
        <dbReference type="ARBA" id="ARBA00023015"/>
    </source>
</evidence>
<protein>
    <recommendedName>
        <fullName evidence="11">Transcriptional regulator WhiB</fullName>
    </recommendedName>
</protein>
<evidence type="ECO:0000313" key="14">
    <source>
        <dbReference type="Proteomes" id="UP000277094"/>
    </source>
</evidence>
<dbReference type="Pfam" id="PF02467">
    <property type="entry name" value="Whib"/>
    <property type="match status" value="1"/>
</dbReference>
<dbReference type="GO" id="GO:0051539">
    <property type="term" value="F:4 iron, 4 sulfur cluster binding"/>
    <property type="evidence" value="ECO:0007669"/>
    <property type="project" value="UniProtKB-UniRule"/>
</dbReference>
<evidence type="ECO:0000256" key="8">
    <source>
        <dbReference type="ARBA" id="ARBA00023125"/>
    </source>
</evidence>
<dbReference type="GO" id="GO:0045454">
    <property type="term" value="P:cell redox homeostasis"/>
    <property type="evidence" value="ECO:0007669"/>
    <property type="project" value="TreeGrafter"/>
</dbReference>
<keyword evidence="10 11" id="KW-0804">Transcription</keyword>
<feature type="domain" description="4Fe-4S Wbl-type" evidence="12">
    <location>
        <begin position="12"/>
        <end position="74"/>
    </location>
</feature>
<comment type="similarity">
    <text evidence="2 11">Belongs to the WhiB family.</text>
</comment>
<evidence type="ECO:0000256" key="9">
    <source>
        <dbReference type="ARBA" id="ARBA00023157"/>
    </source>
</evidence>
<reference evidence="13 14" key="1">
    <citation type="submission" date="2018-11" db="EMBL/GenBank/DDBJ databases">
        <authorList>
            <person name="Li F."/>
        </authorList>
    </citation>
    <scope>NUCLEOTIDE SEQUENCE [LARGE SCALE GENOMIC DNA]</scope>
    <source>
        <strain evidence="13 14">KIS18-7</strain>
    </source>
</reference>
<keyword evidence="7 11" id="KW-0805">Transcription regulation</keyword>
<keyword evidence="8 11" id="KW-0238">DNA-binding</keyword>
<dbReference type="PANTHER" id="PTHR38839">
    <property type="entry name" value="TRANSCRIPTIONAL REGULATOR WHID-RELATED"/>
    <property type="match status" value="1"/>
</dbReference>